<evidence type="ECO:0000313" key="2">
    <source>
        <dbReference type="Proteomes" id="UP000093000"/>
    </source>
</evidence>
<dbReference type="OrthoDB" id="2283494at2759"/>
<comment type="caution">
    <text evidence="1">The sequence shown here is derived from an EMBL/GenBank/DDBJ whole genome shotgun (WGS) entry which is preliminary data.</text>
</comment>
<dbReference type="Proteomes" id="UP000093000">
    <property type="component" value="Unassembled WGS sequence"/>
</dbReference>
<organism evidence="1 2">
    <name type="scientific">Choanephora cucurbitarum</name>
    <dbReference type="NCBI Taxonomy" id="101091"/>
    <lineage>
        <taxon>Eukaryota</taxon>
        <taxon>Fungi</taxon>
        <taxon>Fungi incertae sedis</taxon>
        <taxon>Mucoromycota</taxon>
        <taxon>Mucoromycotina</taxon>
        <taxon>Mucoromycetes</taxon>
        <taxon>Mucorales</taxon>
        <taxon>Mucorineae</taxon>
        <taxon>Choanephoraceae</taxon>
        <taxon>Choanephoroideae</taxon>
        <taxon>Choanephora</taxon>
    </lineage>
</organism>
<dbReference type="EMBL" id="LUGH01000462">
    <property type="protein sequence ID" value="OBZ84850.1"/>
    <property type="molecule type" value="Genomic_DNA"/>
</dbReference>
<proteinExistence type="predicted"/>
<accession>A0A1C7N6V2</accession>
<keyword evidence="2" id="KW-1185">Reference proteome</keyword>
<evidence type="ECO:0000313" key="1">
    <source>
        <dbReference type="EMBL" id="OBZ84850.1"/>
    </source>
</evidence>
<dbReference type="AlphaFoldDB" id="A0A1C7N6V2"/>
<dbReference type="InParanoid" id="A0A1C7N6V2"/>
<reference evidence="1 2" key="1">
    <citation type="submission" date="2016-03" db="EMBL/GenBank/DDBJ databases">
        <title>Choanephora cucurbitarum.</title>
        <authorList>
            <person name="Min B."/>
            <person name="Park H."/>
            <person name="Park J.-H."/>
            <person name="Shin H.-D."/>
            <person name="Choi I.-G."/>
        </authorList>
    </citation>
    <scope>NUCLEOTIDE SEQUENCE [LARGE SCALE GENOMIC DNA]</scope>
    <source>
        <strain evidence="1 2">KUS-F28377</strain>
    </source>
</reference>
<gene>
    <name evidence="1" type="ORF">A0J61_07104</name>
</gene>
<name>A0A1C7N6V2_9FUNG</name>
<protein>
    <submittedName>
        <fullName evidence="1">Uncharacterized protein</fullName>
    </submittedName>
</protein>
<sequence>MSTALNNSSNNSIQQDSNLIVSLAELYDSIVLEKKWKLKSGRYAEDVLRGFALKCAVEHPSQSLILDLYDTNLAGVFTQEEEEILAEGGFPLENDLDTAYREILNSLVGQSKYDELEEVIEKIEAKGRSDFAKKMFEDEDEILYSLWSFIKTLLIGTGGEVHGHAQANEVSTSTNEGGIMPIRRKQSCEIPDMSFQYLNRHLGCLEIGAQSGEYETKTLQEAYFKCPLMLKNQASALSSNMKQVGIVIDSTTCKQ</sequence>